<evidence type="ECO:0000256" key="2">
    <source>
        <dbReference type="ARBA" id="ARBA00005375"/>
    </source>
</evidence>
<evidence type="ECO:0000256" key="7">
    <source>
        <dbReference type="ARBA" id="ARBA00023180"/>
    </source>
</evidence>
<protein>
    <recommendedName>
        <fullName evidence="3">acid phosphatase</fullName>
        <ecNumber evidence="3">3.1.3.2</ecNumber>
    </recommendedName>
</protein>
<evidence type="ECO:0000256" key="3">
    <source>
        <dbReference type="ARBA" id="ARBA00012646"/>
    </source>
</evidence>
<keyword evidence="5" id="KW-0378">Hydrolase</keyword>
<dbReference type="CDD" id="cd07061">
    <property type="entry name" value="HP_HAP_like"/>
    <property type="match status" value="1"/>
</dbReference>
<proteinExistence type="inferred from homology"/>
<organism evidence="8 9">
    <name type="scientific">Armadillidium nasatum</name>
    <dbReference type="NCBI Taxonomy" id="96803"/>
    <lineage>
        <taxon>Eukaryota</taxon>
        <taxon>Metazoa</taxon>
        <taxon>Ecdysozoa</taxon>
        <taxon>Arthropoda</taxon>
        <taxon>Crustacea</taxon>
        <taxon>Multicrustacea</taxon>
        <taxon>Malacostraca</taxon>
        <taxon>Eumalacostraca</taxon>
        <taxon>Peracarida</taxon>
        <taxon>Isopoda</taxon>
        <taxon>Oniscidea</taxon>
        <taxon>Crinocheta</taxon>
        <taxon>Armadillidiidae</taxon>
        <taxon>Armadillidium</taxon>
    </lineage>
</organism>
<dbReference type="EC" id="3.1.3.2" evidence="3"/>
<evidence type="ECO:0000313" key="8">
    <source>
        <dbReference type="EMBL" id="KAB7507769.1"/>
    </source>
</evidence>
<comment type="caution">
    <text evidence="8">The sequence shown here is derived from an EMBL/GenBank/DDBJ whole genome shotgun (WGS) entry which is preliminary data.</text>
</comment>
<dbReference type="Gene3D" id="3.40.50.1240">
    <property type="entry name" value="Phosphoglycerate mutase-like"/>
    <property type="match status" value="1"/>
</dbReference>
<dbReference type="SUPFAM" id="SSF53254">
    <property type="entry name" value="Phosphoglycerate mutase-like"/>
    <property type="match status" value="1"/>
</dbReference>
<evidence type="ECO:0000256" key="6">
    <source>
        <dbReference type="ARBA" id="ARBA00023157"/>
    </source>
</evidence>
<dbReference type="EMBL" id="SEYY01000222">
    <property type="protein sequence ID" value="KAB7507769.1"/>
    <property type="molecule type" value="Genomic_DNA"/>
</dbReference>
<evidence type="ECO:0000256" key="4">
    <source>
        <dbReference type="ARBA" id="ARBA00022729"/>
    </source>
</evidence>
<comment type="similarity">
    <text evidence="2">Belongs to the histidine acid phosphatase family.</text>
</comment>
<evidence type="ECO:0000313" key="9">
    <source>
        <dbReference type="Proteomes" id="UP000326759"/>
    </source>
</evidence>
<sequence>MVHVLFRHGDRSPVLLYPNDPNANISSKIWPEGLGQLTKIGKNMTYQLGLFLRDRYDGFIKNVFDTEEIQVISTDVGRTLMSAECVMAAFYRPDDETKFRKDLAWVPTPIHTAPEGDDVLLNVDAACPRISSEDSKLDQIPEIRDFNKKNEELYRFVSEQAGFNETSSLGALITFDAIYIEKLYNLTIPKWAVKTDNEMNIVSNFFFELLSYTDELKRLRGGPLLKMITENMTNKSRGELPKRKMNVYSAHDSTVSILLNSMGVYNGIRPPYSSTVMIELHQIGKDYFVKIYYQNDTNLVNSPHELTIPGCSFECPLQDWTELLNDVIPE</sequence>
<gene>
    <name evidence="8" type="primary">ACP2</name>
    <name evidence="8" type="ORF">Anas_01622</name>
</gene>
<dbReference type="Pfam" id="PF00328">
    <property type="entry name" value="His_Phos_2"/>
    <property type="match status" value="1"/>
</dbReference>
<dbReference type="AlphaFoldDB" id="A0A5N5TNN3"/>
<keyword evidence="4" id="KW-0732">Signal</keyword>
<dbReference type="InterPro" id="IPR000560">
    <property type="entry name" value="His_Pase_clade-2"/>
</dbReference>
<name>A0A5N5TNN3_9CRUS</name>
<keyword evidence="9" id="KW-1185">Reference proteome</keyword>
<evidence type="ECO:0000256" key="1">
    <source>
        <dbReference type="ARBA" id="ARBA00000032"/>
    </source>
</evidence>
<dbReference type="GO" id="GO:0003993">
    <property type="term" value="F:acid phosphatase activity"/>
    <property type="evidence" value="ECO:0007669"/>
    <property type="project" value="UniProtKB-EC"/>
</dbReference>
<keyword evidence="7" id="KW-0325">Glycoprotein</keyword>
<dbReference type="OrthoDB" id="10257284at2759"/>
<dbReference type="Proteomes" id="UP000326759">
    <property type="component" value="Unassembled WGS sequence"/>
</dbReference>
<dbReference type="PANTHER" id="PTHR11567">
    <property type="entry name" value="ACID PHOSPHATASE-RELATED"/>
    <property type="match status" value="1"/>
</dbReference>
<comment type="catalytic activity">
    <reaction evidence="1">
        <text>a phosphate monoester + H2O = an alcohol + phosphate</text>
        <dbReference type="Rhea" id="RHEA:15017"/>
        <dbReference type="ChEBI" id="CHEBI:15377"/>
        <dbReference type="ChEBI" id="CHEBI:30879"/>
        <dbReference type="ChEBI" id="CHEBI:43474"/>
        <dbReference type="ChEBI" id="CHEBI:67140"/>
        <dbReference type="EC" id="3.1.3.2"/>
    </reaction>
</comment>
<keyword evidence="6" id="KW-1015">Disulfide bond</keyword>
<dbReference type="InterPro" id="IPR033379">
    <property type="entry name" value="Acid_Pase_AS"/>
</dbReference>
<evidence type="ECO:0000256" key="5">
    <source>
        <dbReference type="ARBA" id="ARBA00022801"/>
    </source>
</evidence>
<dbReference type="PANTHER" id="PTHR11567:SF211">
    <property type="entry name" value="PROSTATIC ACID PHOSPHATASE"/>
    <property type="match status" value="1"/>
</dbReference>
<dbReference type="InterPro" id="IPR029033">
    <property type="entry name" value="His_PPase_superfam"/>
</dbReference>
<accession>A0A5N5TNN3</accession>
<dbReference type="PROSITE" id="PS00778">
    <property type="entry name" value="HIS_ACID_PHOSPHAT_2"/>
    <property type="match status" value="1"/>
</dbReference>
<dbReference type="InterPro" id="IPR050645">
    <property type="entry name" value="Histidine_acid_phosphatase"/>
</dbReference>
<reference evidence="8 9" key="1">
    <citation type="journal article" date="2019" name="PLoS Biol.">
        <title>Sex chromosomes control vertical transmission of feminizing Wolbachia symbionts in an isopod.</title>
        <authorList>
            <person name="Becking T."/>
            <person name="Chebbi M.A."/>
            <person name="Giraud I."/>
            <person name="Moumen B."/>
            <person name="Laverre T."/>
            <person name="Caubet Y."/>
            <person name="Peccoud J."/>
            <person name="Gilbert C."/>
            <person name="Cordaux R."/>
        </authorList>
    </citation>
    <scope>NUCLEOTIDE SEQUENCE [LARGE SCALE GENOMIC DNA]</scope>
    <source>
        <strain evidence="8">ANa2</strain>
        <tissue evidence="8">Whole body excluding digestive tract and cuticle</tissue>
    </source>
</reference>